<name>A0A7X0U5U9_9ACTN</name>
<protein>
    <submittedName>
        <fullName evidence="1">Uncharacterized protein</fullName>
    </submittedName>
</protein>
<dbReference type="Proteomes" id="UP000565579">
    <property type="component" value="Unassembled WGS sequence"/>
</dbReference>
<dbReference type="EMBL" id="JACHMI010000001">
    <property type="protein sequence ID" value="MBB6556306.1"/>
    <property type="molecule type" value="Genomic_DNA"/>
</dbReference>
<dbReference type="AlphaFoldDB" id="A0A7X0U5U9"/>
<organism evidence="1 2">
    <name type="scientific">Nonomuraea rubra</name>
    <dbReference type="NCBI Taxonomy" id="46180"/>
    <lineage>
        <taxon>Bacteria</taxon>
        <taxon>Bacillati</taxon>
        <taxon>Actinomycetota</taxon>
        <taxon>Actinomycetes</taxon>
        <taxon>Streptosporangiales</taxon>
        <taxon>Streptosporangiaceae</taxon>
        <taxon>Nonomuraea</taxon>
    </lineage>
</organism>
<evidence type="ECO:0000313" key="1">
    <source>
        <dbReference type="EMBL" id="MBB6556306.1"/>
    </source>
</evidence>
<evidence type="ECO:0000313" key="2">
    <source>
        <dbReference type="Proteomes" id="UP000565579"/>
    </source>
</evidence>
<reference evidence="1 2" key="1">
    <citation type="submission" date="2020-08" db="EMBL/GenBank/DDBJ databases">
        <title>Sequencing the genomes of 1000 actinobacteria strains.</title>
        <authorList>
            <person name="Klenk H.-P."/>
        </authorList>
    </citation>
    <scope>NUCLEOTIDE SEQUENCE [LARGE SCALE GENOMIC DNA]</scope>
    <source>
        <strain evidence="1 2">DSM 43768</strain>
    </source>
</reference>
<gene>
    <name evidence="1" type="ORF">HD593_011101</name>
</gene>
<sequence length="122" mass="13530">MDRETLVQLLDNAGEAGRACRRALMAGASFEIWPDPIEAFPLAKIYQRRARLTRRMGIPSLGFDEAVTQLGACGLQHLILGIVKSTESDYRFQLFLSPDALRVVACLGVSKQRERSAHTTPD</sequence>
<keyword evidence="2" id="KW-1185">Reference proteome</keyword>
<comment type="caution">
    <text evidence="1">The sequence shown here is derived from an EMBL/GenBank/DDBJ whole genome shotgun (WGS) entry which is preliminary data.</text>
</comment>
<dbReference type="RefSeq" id="WP_185110768.1">
    <property type="nucleotide sequence ID" value="NZ_BAAAXY010000213.1"/>
</dbReference>
<accession>A0A7X0U5U9</accession>
<proteinExistence type="predicted"/>